<evidence type="ECO:0000313" key="1">
    <source>
        <dbReference type="EMBL" id="VDO56731.1"/>
    </source>
</evidence>
<keyword evidence="2" id="KW-1185">Reference proteome</keyword>
<reference evidence="1 2" key="2">
    <citation type="submission" date="2018-11" db="EMBL/GenBank/DDBJ databases">
        <authorList>
            <consortium name="Pathogen Informatics"/>
        </authorList>
    </citation>
    <scope>NUCLEOTIDE SEQUENCE [LARGE SCALE GENOMIC DNA]</scope>
    <source>
        <strain evidence="1 2">MHpl1</strain>
    </source>
</reference>
<evidence type="ECO:0000313" key="2">
    <source>
        <dbReference type="Proteomes" id="UP000268014"/>
    </source>
</evidence>
<dbReference type="AlphaFoldDB" id="A0A0N4WUY1"/>
<evidence type="ECO:0000313" key="3">
    <source>
        <dbReference type="WBParaSite" id="HPLM_0001548101-mRNA-1"/>
    </source>
</evidence>
<gene>
    <name evidence="1" type="ORF">HPLM_LOCUS15473</name>
</gene>
<organism evidence="3">
    <name type="scientific">Haemonchus placei</name>
    <name type="common">Barber's pole worm</name>
    <dbReference type="NCBI Taxonomy" id="6290"/>
    <lineage>
        <taxon>Eukaryota</taxon>
        <taxon>Metazoa</taxon>
        <taxon>Ecdysozoa</taxon>
        <taxon>Nematoda</taxon>
        <taxon>Chromadorea</taxon>
        <taxon>Rhabditida</taxon>
        <taxon>Rhabditina</taxon>
        <taxon>Rhabditomorpha</taxon>
        <taxon>Strongyloidea</taxon>
        <taxon>Trichostrongylidae</taxon>
        <taxon>Haemonchus</taxon>
    </lineage>
</organism>
<dbReference type="Proteomes" id="UP000268014">
    <property type="component" value="Unassembled WGS sequence"/>
</dbReference>
<proteinExistence type="predicted"/>
<name>A0A0N4WUY1_HAEPC</name>
<reference evidence="3" key="1">
    <citation type="submission" date="2017-02" db="UniProtKB">
        <authorList>
            <consortium name="WormBaseParasite"/>
        </authorList>
    </citation>
    <scope>IDENTIFICATION</scope>
</reference>
<dbReference type="WBParaSite" id="HPLM_0001548101-mRNA-1">
    <property type="protein sequence ID" value="HPLM_0001548101-mRNA-1"/>
    <property type="gene ID" value="HPLM_0001548101"/>
</dbReference>
<dbReference type="EMBL" id="UZAF01018994">
    <property type="protein sequence ID" value="VDO56731.1"/>
    <property type="molecule type" value="Genomic_DNA"/>
</dbReference>
<protein>
    <submittedName>
        <fullName evidence="1 3">Uncharacterized protein</fullName>
    </submittedName>
</protein>
<sequence length="91" mass="9847">MTEAVYNALLNVQGYTIHSDFSVLFFKISSSTNLNAQRASLIIISAIPELCTAFGVSLSFKSTDTRYSITHFDASFACGLNLPATTLAHPL</sequence>
<accession>A0A0N4WUY1</accession>